<gene>
    <name evidence="2" type="ORF">UT72_C0008G0004</name>
</gene>
<accession>A0A0G0QH52</accession>
<feature type="coiled-coil region" evidence="1">
    <location>
        <begin position="44"/>
        <end position="71"/>
    </location>
</feature>
<evidence type="ECO:0008006" key="4">
    <source>
        <dbReference type="Google" id="ProtNLM"/>
    </source>
</evidence>
<evidence type="ECO:0000313" key="3">
    <source>
        <dbReference type="Proteomes" id="UP000034687"/>
    </source>
</evidence>
<proteinExistence type="predicted"/>
<organism evidence="2 3">
    <name type="scientific">Candidatus Woesebacteria bacterium GW2011_GWB1_40_101</name>
    <dbReference type="NCBI Taxonomy" id="1618575"/>
    <lineage>
        <taxon>Bacteria</taxon>
        <taxon>Candidatus Woeseibacteriota</taxon>
    </lineage>
</organism>
<sequence length="127" mass="14933">MPTMEKVKDKLKKLSNYLIIFLVIFLAFSLARNAFKLYEVKGQIKKTKERTLALKKENEELQKRLSETQSSVYIERELRDKLGLAKIGETVVVLPETEILKRLAPKSSDEEDFLPDPTWKKWLKLFF</sequence>
<comment type="caution">
    <text evidence="2">The sequence shown here is derived from an EMBL/GenBank/DDBJ whole genome shotgun (WGS) entry which is preliminary data.</text>
</comment>
<dbReference type="AlphaFoldDB" id="A0A0G0QH52"/>
<reference evidence="2 3" key="1">
    <citation type="journal article" date="2015" name="Nature">
        <title>rRNA introns, odd ribosomes, and small enigmatic genomes across a large radiation of phyla.</title>
        <authorList>
            <person name="Brown C.T."/>
            <person name="Hug L.A."/>
            <person name="Thomas B.C."/>
            <person name="Sharon I."/>
            <person name="Castelle C.J."/>
            <person name="Singh A."/>
            <person name="Wilkins M.J."/>
            <person name="Williams K.H."/>
            <person name="Banfield J.F."/>
        </authorList>
    </citation>
    <scope>NUCLEOTIDE SEQUENCE [LARGE SCALE GENOMIC DNA]</scope>
</reference>
<evidence type="ECO:0000313" key="2">
    <source>
        <dbReference type="EMBL" id="KKR39493.1"/>
    </source>
</evidence>
<keyword evidence="1" id="KW-0175">Coiled coil</keyword>
<evidence type="ECO:0000256" key="1">
    <source>
        <dbReference type="SAM" id="Coils"/>
    </source>
</evidence>
<dbReference type="Pfam" id="PF04977">
    <property type="entry name" value="DivIC"/>
    <property type="match status" value="1"/>
</dbReference>
<dbReference type="InterPro" id="IPR007060">
    <property type="entry name" value="FtsL/DivIC"/>
</dbReference>
<name>A0A0G0QH52_9BACT</name>
<protein>
    <recommendedName>
        <fullName evidence="4">Septum formation initiator</fullName>
    </recommendedName>
</protein>
<dbReference type="EMBL" id="LBXW01000008">
    <property type="protein sequence ID" value="KKR39493.1"/>
    <property type="molecule type" value="Genomic_DNA"/>
</dbReference>
<dbReference type="Proteomes" id="UP000034687">
    <property type="component" value="Unassembled WGS sequence"/>
</dbReference>